<dbReference type="InterPro" id="IPR029787">
    <property type="entry name" value="Nucleotide_cyclase"/>
</dbReference>
<dbReference type="AlphaFoldDB" id="A0A329Y4J3"/>
<dbReference type="InterPro" id="IPR000160">
    <property type="entry name" value="GGDEF_dom"/>
</dbReference>
<sequence length="320" mass="35629">MRRVRSHPDVPGIDRLDPSYDVHHLKKVFDRCSKAARIGVWECSLPDERLSWTDMVYELFDLQPGTPLVRDDIVALYSPDAARELARLRNAAIEQRGSFSLDAEIVTCKGNRRWIRITATVECEDDIPVRIFGLKQDVTAEVMMLHEIRRRADFDHLTGLPNRFRFHERLDMLCGLGSATNTALLLIDLDGFKRVNDTLGHRMGDTCLVEAARRLTGAAEHADLVARIGGDEFAVIYTGASVGDVEHAASRIAQEMLWDARDGIILGASVGIAWAVPGTTPASLYEEADKAMYRAKTQGRARLVPQCSAMDEPRPFKSAG</sequence>
<dbReference type="InterPro" id="IPR043128">
    <property type="entry name" value="Rev_trsase/Diguanyl_cyclase"/>
</dbReference>
<accession>A0A329Y4J3</accession>
<proteinExistence type="predicted"/>
<dbReference type="NCBIfam" id="TIGR00254">
    <property type="entry name" value="GGDEF"/>
    <property type="match status" value="1"/>
</dbReference>
<gene>
    <name evidence="2" type="ORF">DQ393_28660</name>
</gene>
<dbReference type="Gene3D" id="3.30.70.270">
    <property type="match status" value="1"/>
</dbReference>
<dbReference type="InterPro" id="IPR052155">
    <property type="entry name" value="Biofilm_reg_signaling"/>
</dbReference>
<comment type="caution">
    <text evidence="2">The sequence shown here is derived from an EMBL/GenBank/DDBJ whole genome shotgun (WGS) entry which is preliminary data.</text>
</comment>
<dbReference type="InterPro" id="IPR035965">
    <property type="entry name" value="PAS-like_dom_sf"/>
</dbReference>
<dbReference type="SUPFAM" id="SSF55785">
    <property type="entry name" value="PYP-like sensor domain (PAS domain)"/>
    <property type="match status" value="1"/>
</dbReference>
<dbReference type="Proteomes" id="UP000251205">
    <property type="component" value="Unassembled WGS sequence"/>
</dbReference>
<evidence type="ECO:0000313" key="3">
    <source>
        <dbReference type="Proteomes" id="UP000251205"/>
    </source>
</evidence>
<dbReference type="EMBL" id="QMKK01000054">
    <property type="protein sequence ID" value="RAX38731.1"/>
    <property type="molecule type" value="Genomic_DNA"/>
</dbReference>
<dbReference type="PANTHER" id="PTHR44757">
    <property type="entry name" value="DIGUANYLATE CYCLASE DGCP"/>
    <property type="match status" value="1"/>
</dbReference>
<dbReference type="SMART" id="SM00267">
    <property type="entry name" value="GGDEF"/>
    <property type="match status" value="1"/>
</dbReference>
<name>A0A329Y4J3_RHITR</name>
<dbReference type="Gene3D" id="3.30.450.20">
    <property type="entry name" value="PAS domain"/>
    <property type="match status" value="1"/>
</dbReference>
<evidence type="ECO:0000259" key="1">
    <source>
        <dbReference type="PROSITE" id="PS50887"/>
    </source>
</evidence>
<protein>
    <submittedName>
        <fullName evidence="2">GGDEF domain-containing protein</fullName>
    </submittedName>
</protein>
<reference evidence="2 3" key="1">
    <citation type="submission" date="2018-06" db="EMBL/GenBank/DDBJ databases">
        <title>Whole Genome Sequence of an efficient microsymbiont, Rhizobium tropici.</title>
        <authorList>
            <person name="Srinivasan R."/>
            <person name="Singh H.V."/>
            <person name="Srivastava R."/>
            <person name="Kumari B."/>
            <person name="Radhakrishna A."/>
        </authorList>
    </citation>
    <scope>NUCLEOTIDE SEQUENCE [LARGE SCALE GENOMIC DNA]</scope>
    <source>
        <strain evidence="2 3">IGFRI Rhizo-19</strain>
    </source>
</reference>
<dbReference type="Pfam" id="PF00990">
    <property type="entry name" value="GGDEF"/>
    <property type="match status" value="1"/>
</dbReference>
<dbReference type="SUPFAM" id="SSF55073">
    <property type="entry name" value="Nucleotide cyclase"/>
    <property type="match status" value="1"/>
</dbReference>
<feature type="domain" description="GGDEF" evidence="1">
    <location>
        <begin position="180"/>
        <end position="308"/>
    </location>
</feature>
<dbReference type="PROSITE" id="PS50887">
    <property type="entry name" value="GGDEF"/>
    <property type="match status" value="1"/>
</dbReference>
<organism evidence="2 3">
    <name type="scientific">Rhizobium tropici</name>
    <dbReference type="NCBI Taxonomy" id="398"/>
    <lineage>
        <taxon>Bacteria</taxon>
        <taxon>Pseudomonadati</taxon>
        <taxon>Pseudomonadota</taxon>
        <taxon>Alphaproteobacteria</taxon>
        <taxon>Hyphomicrobiales</taxon>
        <taxon>Rhizobiaceae</taxon>
        <taxon>Rhizobium/Agrobacterium group</taxon>
        <taxon>Rhizobium</taxon>
    </lineage>
</organism>
<dbReference type="CDD" id="cd01949">
    <property type="entry name" value="GGDEF"/>
    <property type="match status" value="1"/>
</dbReference>
<dbReference type="PANTHER" id="PTHR44757:SF2">
    <property type="entry name" value="BIOFILM ARCHITECTURE MAINTENANCE PROTEIN MBAA"/>
    <property type="match status" value="1"/>
</dbReference>
<dbReference type="OrthoDB" id="9812260at2"/>
<evidence type="ECO:0000313" key="2">
    <source>
        <dbReference type="EMBL" id="RAX38731.1"/>
    </source>
</evidence>